<evidence type="ECO:0000256" key="7">
    <source>
        <dbReference type="ARBA" id="ARBA00022840"/>
    </source>
</evidence>
<dbReference type="InterPro" id="IPR050482">
    <property type="entry name" value="Sensor_HK_TwoCompSys"/>
</dbReference>
<dbReference type="AlphaFoldDB" id="A0A7W9FYV8"/>
<dbReference type="GO" id="GO:0005524">
    <property type="term" value="F:ATP binding"/>
    <property type="evidence" value="ECO:0007669"/>
    <property type="project" value="UniProtKB-KW"/>
</dbReference>
<dbReference type="Pfam" id="PF02518">
    <property type="entry name" value="HATPase_c"/>
    <property type="match status" value="1"/>
</dbReference>
<evidence type="ECO:0000259" key="9">
    <source>
        <dbReference type="PROSITE" id="PS50109"/>
    </source>
</evidence>
<dbReference type="SUPFAM" id="SSF55874">
    <property type="entry name" value="ATPase domain of HSP90 chaperone/DNA topoisomerase II/histidine kinase"/>
    <property type="match status" value="1"/>
</dbReference>
<dbReference type="Gene3D" id="1.20.5.1930">
    <property type="match status" value="1"/>
</dbReference>
<dbReference type="InterPro" id="IPR005467">
    <property type="entry name" value="His_kinase_dom"/>
</dbReference>
<evidence type="ECO:0000256" key="6">
    <source>
        <dbReference type="ARBA" id="ARBA00022777"/>
    </source>
</evidence>
<proteinExistence type="predicted"/>
<evidence type="ECO:0000256" key="5">
    <source>
        <dbReference type="ARBA" id="ARBA00022741"/>
    </source>
</evidence>
<keyword evidence="7" id="KW-0067">ATP-binding</keyword>
<evidence type="ECO:0000313" key="11">
    <source>
        <dbReference type="Proteomes" id="UP000579153"/>
    </source>
</evidence>
<dbReference type="PROSITE" id="PS50109">
    <property type="entry name" value="HIS_KIN"/>
    <property type="match status" value="1"/>
</dbReference>
<dbReference type="Proteomes" id="UP000579153">
    <property type="component" value="Unassembled WGS sequence"/>
</dbReference>
<keyword evidence="4" id="KW-0808">Transferase</keyword>
<dbReference type="Gene3D" id="3.30.565.10">
    <property type="entry name" value="Histidine kinase-like ATPase, C-terminal domain"/>
    <property type="match status" value="1"/>
</dbReference>
<dbReference type="PANTHER" id="PTHR24421:SF10">
    <property type="entry name" value="NITRATE_NITRITE SENSOR PROTEIN NARQ"/>
    <property type="match status" value="1"/>
</dbReference>
<evidence type="ECO:0000256" key="3">
    <source>
        <dbReference type="ARBA" id="ARBA00022553"/>
    </source>
</evidence>
<dbReference type="SMART" id="SM00387">
    <property type="entry name" value="HATPase_c"/>
    <property type="match status" value="1"/>
</dbReference>
<feature type="domain" description="Histidine kinase" evidence="9">
    <location>
        <begin position="235"/>
        <end position="321"/>
    </location>
</feature>
<evidence type="ECO:0000256" key="1">
    <source>
        <dbReference type="ARBA" id="ARBA00000085"/>
    </source>
</evidence>
<keyword evidence="5" id="KW-0547">Nucleotide-binding</keyword>
<keyword evidence="11" id="KW-1185">Reference proteome</keyword>
<comment type="catalytic activity">
    <reaction evidence="1">
        <text>ATP + protein L-histidine = ADP + protein N-phospho-L-histidine.</text>
        <dbReference type="EC" id="2.7.13.3"/>
    </reaction>
</comment>
<dbReference type="EMBL" id="JACHMB010000001">
    <property type="protein sequence ID" value="MBB5774122.1"/>
    <property type="molecule type" value="Genomic_DNA"/>
</dbReference>
<dbReference type="GO" id="GO:0016020">
    <property type="term" value="C:membrane"/>
    <property type="evidence" value="ECO:0007669"/>
    <property type="project" value="InterPro"/>
</dbReference>
<name>A0A7W9FYV8_9ACTN</name>
<dbReference type="PANTHER" id="PTHR24421">
    <property type="entry name" value="NITRATE/NITRITE SENSOR PROTEIN NARX-RELATED"/>
    <property type="match status" value="1"/>
</dbReference>
<evidence type="ECO:0000256" key="8">
    <source>
        <dbReference type="ARBA" id="ARBA00023012"/>
    </source>
</evidence>
<keyword evidence="6 10" id="KW-0418">Kinase</keyword>
<dbReference type="Pfam" id="PF07730">
    <property type="entry name" value="HisKA_3"/>
    <property type="match status" value="1"/>
</dbReference>
<sequence length="327" mass="35894">MLIRDQHTKAQVMANAGEILTEMAGTLRAGRLLDDETSRFLSWDIGVARASAGIHPRESLLAASVFFRAAFTTLSHRLQDDTQAARLLRLVVTALEQSISLRIREASSSYTGFLLNQVTEAQMAERRRIARELHDRIGHSLSVAQRQLELSNLYRPAEPAKALAKLEMAQQAIQETMCSLRQVTSDLHPPEGRTLEKGLLGYLDVIGTDDVQVELVVNGDESWAPPIVSEECLLILREAARNALTHGDPSTIFIRIDVAPHELIASVIDDGCGFDPSRQAPKGSLGLSSIRERTHLLGGTVTIASEPGKGARVDLAVPIQRRPYDQE</sequence>
<dbReference type="InterPro" id="IPR003594">
    <property type="entry name" value="HATPase_dom"/>
</dbReference>
<accession>A0A7W9FYV8</accession>
<keyword evidence="3" id="KW-0597">Phosphoprotein</keyword>
<dbReference type="CDD" id="cd16917">
    <property type="entry name" value="HATPase_UhpB-NarQ-NarX-like"/>
    <property type="match status" value="1"/>
</dbReference>
<dbReference type="GO" id="GO:0000155">
    <property type="term" value="F:phosphorelay sensor kinase activity"/>
    <property type="evidence" value="ECO:0007669"/>
    <property type="project" value="InterPro"/>
</dbReference>
<gene>
    <name evidence="10" type="ORF">HD596_000878</name>
</gene>
<dbReference type="InterPro" id="IPR036890">
    <property type="entry name" value="HATPase_C_sf"/>
</dbReference>
<comment type="caution">
    <text evidence="10">The sequence shown here is derived from an EMBL/GenBank/DDBJ whole genome shotgun (WGS) entry which is preliminary data.</text>
</comment>
<organism evidence="10 11">
    <name type="scientific">Nonomuraea jabiensis</name>
    <dbReference type="NCBI Taxonomy" id="882448"/>
    <lineage>
        <taxon>Bacteria</taxon>
        <taxon>Bacillati</taxon>
        <taxon>Actinomycetota</taxon>
        <taxon>Actinomycetes</taxon>
        <taxon>Streptosporangiales</taxon>
        <taxon>Streptosporangiaceae</taxon>
        <taxon>Nonomuraea</taxon>
    </lineage>
</organism>
<evidence type="ECO:0000313" key="10">
    <source>
        <dbReference type="EMBL" id="MBB5774122.1"/>
    </source>
</evidence>
<keyword evidence="8" id="KW-0902">Two-component regulatory system</keyword>
<dbReference type="RefSeq" id="WP_185067982.1">
    <property type="nucleotide sequence ID" value="NZ_JACHMB010000001.1"/>
</dbReference>
<evidence type="ECO:0000256" key="4">
    <source>
        <dbReference type="ARBA" id="ARBA00022679"/>
    </source>
</evidence>
<reference evidence="10 11" key="1">
    <citation type="submission" date="2020-08" db="EMBL/GenBank/DDBJ databases">
        <title>Sequencing the genomes of 1000 actinobacteria strains.</title>
        <authorList>
            <person name="Klenk H.-P."/>
        </authorList>
    </citation>
    <scope>NUCLEOTIDE SEQUENCE [LARGE SCALE GENOMIC DNA]</scope>
    <source>
        <strain evidence="10 11">DSM 45507</strain>
    </source>
</reference>
<evidence type="ECO:0000256" key="2">
    <source>
        <dbReference type="ARBA" id="ARBA00012438"/>
    </source>
</evidence>
<protein>
    <recommendedName>
        <fullName evidence="2">histidine kinase</fullName>
        <ecNumber evidence="2">2.7.13.3</ecNumber>
    </recommendedName>
</protein>
<dbReference type="InterPro" id="IPR011712">
    <property type="entry name" value="Sig_transdc_His_kin_sub3_dim/P"/>
</dbReference>
<dbReference type="GO" id="GO:0046983">
    <property type="term" value="F:protein dimerization activity"/>
    <property type="evidence" value="ECO:0007669"/>
    <property type="project" value="InterPro"/>
</dbReference>
<dbReference type="EC" id="2.7.13.3" evidence="2"/>